<name>A0AAT9V571_9CAUD</name>
<keyword evidence="1" id="KW-1133">Transmembrane helix</keyword>
<reference evidence="2" key="1">
    <citation type="journal article" date="2024" name="Can. J. Microbiol.">
        <title>Biological and genomic characteristics of three novel bacteriophages and a phage-plasmid of Klebsiella pneumoniae.</title>
        <authorList>
            <person name="Uskudar-Guclu A."/>
            <person name="Unlu S."/>
            <person name="Salih-Dogan H."/>
            <person name="Yalcin S."/>
            <person name="Basustaoglu A."/>
        </authorList>
    </citation>
    <scope>NUCLEOTIDE SEQUENCE</scope>
</reference>
<evidence type="ECO:0000313" key="2">
    <source>
        <dbReference type="EMBL" id="WJE88322.1"/>
    </source>
</evidence>
<evidence type="ECO:0000256" key="1">
    <source>
        <dbReference type="SAM" id="Phobius"/>
    </source>
</evidence>
<sequence length="62" mass="7052">MIMVGYNMEGKGLFKYSLISLLLGITPIIIIFLFISAMKAHTSFHTFLILQMDIKGIFQNNI</sequence>
<dbReference type="EMBL" id="OQ790078">
    <property type="protein sequence ID" value="WJE88322.1"/>
    <property type="molecule type" value="Genomic_DNA"/>
</dbReference>
<protein>
    <submittedName>
        <fullName evidence="2">Uncharacterized protein</fullName>
    </submittedName>
</protein>
<feature type="transmembrane region" description="Helical" evidence="1">
    <location>
        <begin position="13"/>
        <end position="35"/>
    </location>
</feature>
<accession>A0AAT9V571</accession>
<keyword evidence="1" id="KW-0812">Transmembrane</keyword>
<organism evidence="2">
    <name type="scientific">Klebsiella phage Kpn74</name>
    <dbReference type="NCBI Taxonomy" id="3044026"/>
    <lineage>
        <taxon>Viruses</taxon>
        <taxon>Duplodnaviria</taxon>
        <taxon>Heunggongvirae</taxon>
        <taxon>Uroviricota</taxon>
        <taxon>Caudoviricetes</taxon>
    </lineage>
</organism>
<keyword evidence="1" id="KW-0472">Membrane</keyword>
<proteinExistence type="predicted"/>